<feature type="transmembrane region" description="Helical" evidence="7">
    <location>
        <begin position="74"/>
        <end position="95"/>
    </location>
</feature>
<name>A0A388T0A1_9ACTN</name>
<feature type="transmembrane region" description="Helical" evidence="7">
    <location>
        <begin position="260"/>
        <end position="278"/>
    </location>
</feature>
<protein>
    <submittedName>
        <fullName evidence="8">Uncharacterized protein</fullName>
    </submittedName>
</protein>
<comment type="caution">
    <text evidence="8">The sequence shown here is derived from an EMBL/GenBank/DDBJ whole genome shotgun (WGS) entry which is preliminary data.</text>
</comment>
<feature type="region of interest" description="Disordered" evidence="6">
    <location>
        <begin position="1"/>
        <end position="49"/>
    </location>
</feature>
<comment type="subcellular location">
    <subcellularLocation>
        <location evidence="1">Cell membrane</location>
        <topology evidence="1">Multi-pass membrane protein</topology>
    </subcellularLocation>
</comment>
<dbReference type="EMBL" id="BGZL01000010">
    <property type="protein sequence ID" value="GBQ02338.1"/>
    <property type="molecule type" value="Genomic_DNA"/>
</dbReference>
<keyword evidence="5 7" id="KW-0472">Membrane</keyword>
<evidence type="ECO:0000256" key="6">
    <source>
        <dbReference type="SAM" id="MobiDB-lite"/>
    </source>
</evidence>
<keyword evidence="4 7" id="KW-1133">Transmembrane helix</keyword>
<proteinExistence type="predicted"/>
<dbReference type="PANTHER" id="PTHR30213">
    <property type="entry name" value="INNER MEMBRANE PROTEIN YHJD"/>
    <property type="match status" value="1"/>
</dbReference>
<feature type="compositionally biased region" description="Low complexity" evidence="6">
    <location>
        <begin position="517"/>
        <end position="527"/>
    </location>
</feature>
<dbReference type="GO" id="GO:0005886">
    <property type="term" value="C:plasma membrane"/>
    <property type="evidence" value="ECO:0007669"/>
    <property type="project" value="UniProtKB-SubCell"/>
</dbReference>
<feature type="region of interest" description="Disordered" evidence="6">
    <location>
        <begin position="501"/>
        <end position="535"/>
    </location>
</feature>
<dbReference type="Pfam" id="PF03631">
    <property type="entry name" value="Virul_fac_BrkB"/>
    <property type="match status" value="1"/>
</dbReference>
<evidence type="ECO:0000256" key="7">
    <source>
        <dbReference type="SAM" id="Phobius"/>
    </source>
</evidence>
<feature type="region of interest" description="Disordered" evidence="6">
    <location>
        <begin position="437"/>
        <end position="467"/>
    </location>
</feature>
<sequence length="535" mass="55947">MLGMTPMRGPDRAEGAERGAGRGADRPRGGPDEAVRRRAPDEPTDLPRKSWAAVLRGTVREFREDGLGDRAAALTYYGILSLFPALLLLVALLGATGERLTTGILGMVREPAPGPVRDILTGAVQQLQGHTGLGSAMAVIGLSLALWAASGYVAAFIRASNTVYDMPEGRPLWKIAPLRLALTALLLVLTVLAAAIVVLTGGLARRTGEALGIGQTIVTVWSIAKWPVLVVLVTLMIGLLYRAAPNARDRGFTWVTPGSALAVLIWAAASAGFAFYASRFGSYQRIYGTLAGVIIFLVWLWITNLAVLLGLEFDAELSRQRAIAGGHPKDAEPYVEPRDTSAWSEEDHRRAVAGKPGAGTERPREAGGGRPPDRAAAGAGSREGTSDGGSRPQGAGTRTEAGGKAQDPAVRTDAKSRISAGASAVAAQAKAKALRATGWARMPSAADRAAAPPGRAPVARQPADEPARRVRALASGVRRRPGAALAAGAAAGMVVLVRVRRRMGRRRPRHGPERPAGKPAAPGAAPARPHRRPGP</sequence>
<dbReference type="PANTHER" id="PTHR30213:SF0">
    <property type="entry name" value="UPF0761 MEMBRANE PROTEIN YIHY"/>
    <property type="match status" value="1"/>
</dbReference>
<feature type="transmembrane region" description="Helical" evidence="7">
    <location>
        <begin position="481"/>
        <end position="499"/>
    </location>
</feature>
<evidence type="ECO:0000313" key="8">
    <source>
        <dbReference type="EMBL" id="GBQ02338.1"/>
    </source>
</evidence>
<feature type="transmembrane region" description="Helical" evidence="7">
    <location>
        <begin position="216"/>
        <end position="240"/>
    </location>
</feature>
<feature type="compositionally biased region" description="Basic and acidic residues" evidence="6">
    <location>
        <begin position="327"/>
        <end position="350"/>
    </location>
</feature>
<keyword evidence="2" id="KW-1003">Cell membrane</keyword>
<evidence type="ECO:0000256" key="3">
    <source>
        <dbReference type="ARBA" id="ARBA00022692"/>
    </source>
</evidence>
<evidence type="ECO:0000256" key="2">
    <source>
        <dbReference type="ARBA" id="ARBA00022475"/>
    </source>
</evidence>
<evidence type="ECO:0000256" key="5">
    <source>
        <dbReference type="ARBA" id="ARBA00023136"/>
    </source>
</evidence>
<feature type="transmembrane region" description="Helical" evidence="7">
    <location>
        <begin position="290"/>
        <end position="311"/>
    </location>
</feature>
<keyword evidence="3 7" id="KW-0812">Transmembrane</keyword>
<feature type="transmembrane region" description="Helical" evidence="7">
    <location>
        <begin position="180"/>
        <end position="204"/>
    </location>
</feature>
<gene>
    <name evidence="8" type="ORF">SSP531S_37970</name>
</gene>
<evidence type="ECO:0000313" key="9">
    <source>
        <dbReference type="Proteomes" id="UP000265354"/>
    </source>
</evidence>
<feature type="compositionally biased region" description="Basic and acidic residues" evidence="6">
    <location>
        <begin position="361"/>
        <end position="373"/>
    </location>
</feature>
<dbReference type="AlphaFoldDB" id="A0A388T0A1"/>
<feature type="compositionally biased region" description="Basic and acidic residues" evidence="6">
    <location>
        <begin position="9"/>
        <end position="48"/>
    </location>
</feature>
<feature type="transmembrane region" description="Helical" evidence="7">
    <location>
        <begin position="136"/>
        <end position="160"/>
    </location>
</feature>
<reference evidence="8 9" key="1">
    <citation type="submission" date="2018-07" db="EMBL/GenBank/DDBJ databases">
        <title>Whole Genome Shotgun Sequence of Streptomyces spongiicola strain 531S.</title>
        <authorList>
            <person name="Dohra H."/>
            <person name="Kodani S."/>
        </authorList>
    </citation>
    <scope>NUCLEOTIDE SEQUENCE [LARGE SCALE GENOMIC DNA]</scope>
    <source>
        <strain evidence="8 9">531S</strain>
    </source>
</reference>
<dbReference type="InterPro" id="IPR017039">
    <property type="entry name" value="Virul_fac_BrkB"/>
</dbReference>
<feature type="compositionally biased region" description="Low complexity" evidence="6">
    <location>
        <begin position="437"/>
        <end position="461"/>
    </location>
</feature>
<accession>A0A388T0A1</accession>
<evidence type="ECO:0000256" key="1">
    <source>
        <dbReference type="ARBA" id="ARBA00004651"/>
    </source>
</evidence>
<dbReference type="Proteomes" id="UP000265354">
    <property type="component" value="Unassembled WGS sequence"/>
</dbReference>
<dbReference type="NCBIfam" id="TIGR00765">
    <property type="entry name" value="yihY_not_rbn"/>
    <property type="match status" value="1"/>
</dbReference>
<evidence type="ECO:0000256" key="4">
    <source>
        <dbReference type="ARBA" id="ARBA00022989"/>
    </source>
</evidence>
<feature type="region of interest" description="Disordered" evidence="6">
    <location>
        <begin position="326"/>
        <end position="416"/>
    </location>
</feature>
<organism evidence="8 9">
    <name type="scientific">Streptomyces spongiicola</name>
    <dbReference type="NCBI Taxonomy" id="1690221"/>
    <lineage>
        <taxon>Bacteria</taxon>
        <taxon>Bacillati</taxon>
        <taxon>Actinomycetota</taxon>
        <taxon>Actinomycetes</taxon>
        <taxon>Kitasatosporales</taxon>
        <taxon>Streptomycetaceae</taxon>
        <taxon>Streptomyces</taxon>
    </lineage>
</organism>